<evidence type="ECO:0000259" key="7">
    <source>
        <dbReference type="PROSITE" id="PS50255"/>
    </source>
</evidence>
<evidence type="ECO:0000256" key="1">
    <source>
        <dbReference type="ARBA" id="ARBA00022617"/>
    </source>
</evidence>
<proteinExistence type="predicted"/>
<dbReference type="PIRSF" id="PIRSF015921">
    <property type="entry name" value="FA_sphinglp_des"/>
    <property type="match status" value="1"/>
</dbReference>
<evidence type="ECO:0000256" key="6">
    <source>
        <dbReference type="SAM" id="Phobius"/>
    </source>
</evidence>
<dbReference type="PROSITE" id="PS00191">
    <property type="entry name" value="CYTOCHROME_B5_1"/>
    <property type="match status" value="1"/>
</dbReference>
<dbReference type="CDD" id="cd03506">
    <property type="entry name" value="Delta6-FADS-like"/>
    <property type="match status" value="1"/>
</dbReference>
<dbReference type="InterPro" id="IPR005804">
    <property type="entry name" value="FA_desaturase_dom"/>
</dbReference>
<dbReference type="PANTHER" id="PTHR19353">
    <property type="entry name" value="FATTY ACID DESATURASE 2"/>
    <property type="match status" value="1"/>
</dbReference>
<evidence type="ECO:0000313" key="9">
    <source>
        <dbReference type="Proteomes" id="UP000660262"/>
    </source>
</evidence>
<evidence type="ECO:0000256" key="4">
    <source>
        <dbReference type="ARBA" id="ARBA00023004"/>
    </source>
</evidence>
<dbReference type="Gene3D" id="3.10.120.10">
    <property type="entry name" value="Cytochrome b5-like heme/steroid binding domain"/>
    <property type="match status" value="1"/>
</dbReference>
<dbReference type="InterPro" id="IPR036400">
    <property type="entry name" value="Cyt_B5-like_heme/steroid_sf"/>
</dbReference>
<dbReference type="PANTHER" id="PTHR19353:SF19">
    <property type="entry name" value="DELTA(5) FATTY ACID DESATURASE C-RELATED"/>
    <property type="match status" value="1"/>
</dbReference>
<dbReference type="InterPro" id="IPR012171">
    <property type="entry name" value="Fatty_acid_desaturase"/>
</dbReference>
<feature type="transmembrane region" description="Helical" evidence="6">
    <location>
        <begin position="156"/>
        <end position="176"/>
    </location>
</feature>
<evidence type="ECO:0000256" key="2">
    <source>
        <dbReference type="ARBA" id="ARBA00022723"/>
    </source>
</evidence>
<dbReference type="SUPFAM" id="SSF55856">
    <property type="entry name" value="Cytochrome b5-like heme/steroid binding domain"/>
    <property type="match status" value="1"/>
</dbReference>
<evidence type="ECO:0000256" key="5">
    <source>
        <dbReference type="SAM" id="MobiDB-lite"/>
    </source>
</evidence>
<dbReference type="GO" id="GO:0016717">
    <property type="term" value="F:oxidoreductase activity, acting on paired donors, with oxidation of a pair of donors resulting in the reduction of molecular oxygen to two molecules of water"/>
    <property type="evidence" value="ECO:0007669"/>
    <property type="project" value="TreeGrafter"/>
</dbReference>
<keyword evidence="4" id="KW-0408">Iron</keyword>
<keyword evidence="3" id="KW-0560">Oxidoreductase</keyword>
<organism evidence="8 9">
    <name type="scientific">Pycnococcus provasolii</name>
    <dbReference type="NCBI Taxonomy" id="41880"/>
    <lineage>
        <taxon>Eukaryota</taxon>
        <taxon>Viridiplantae</taxon>
        <taxon>Chlorophyta</taxon>
        <taxon>Pseudoscourfieldiophyceae</taxon>
        <taxon>Pseudoscourfieldiales</taxon>
        <taxon>Pycnococcaceae</taxon>
        <taxon>Pycnococcus</taxon>
    </lineage>
</organism>
<dbReference type="EMBL" id="BNJQ01000003">
    <property type="protein sequence ID" value="GHP02489.1"/>
    <property type="molecule type" value="Genomic_DNA"/>
</dbReference>
<gene>
    <name evidence="8" type="ORF">PPROV_000124600</name>
</gene>
<dbReference type="Proteomes" id="UP000660262">
    <property type="component" value="Unassembled WGS sequence"/>
</dbReference>
<name>A0A830HAP6_9CHLO</name>
<evidence type="ECO:0000256" key="3">
    <source>
        <dbReference type="ARBA" id="ARBA00023002"/>
    </source>
</evidence>
<protein>
    <recommendedName>
        <fullName evidence="7">Cytochrome b5 heme-binding domain-containing protein</fullName>
    </recommendedName>
</protein>
<reference evidence="8" key="1">
    <citation type="submission" date="2020-10" db="EMBL/GenBank/DDBJ databases">
        <title>Unveiling of a novel bifunctional photoreceptor, Dualchrome1, isolated from a cosmopolitan green alga.</title>
        <authorList>
            <person name="Suzuki S."/>
            <person name="Kawachi M."/>
        </authorList>
    </citation>
    <scope>NUCLEOTIDE SEQUENCE</scope>
    <source>
        <strain evidence="8">NIES 2893</strain>
    </source>
</reference>
<dbReference type="Pfam" id="PF00173">
    <property type="entry name" value="Cyt-b5"/>
    <property type="match status" value="1"/>
</dbReference>
<keyword evidence="1" id="KW-0349">Heme</keyword>
<feature type="domain" description="Cytochrome b5 heme-binding" evidence="7">
    <location>
        <begin position="37"/>
        <end position="96"/>
    </location>
</feature>
<evidence type="ECO:0000313" key="8">
    <source>
        <dbReference type="EMBL" id="GHP02489.1"/>
    </source>
</evidence>
<dbReference type="SMART" id="SM01117">
    <property type="entry name" value="Cyt-b5"/>
    <property type="match status" value="1"/>
</dbReference>
<keyword evidence="9" id="KW-1185">Reference proteome</keyword>
<dbReference type="PROSITE" id="PS50255">
    <property type="entry name" value="CYTOCHROME_B5_2"/>
    <property type="match status" value="1"/>
</dbReference>
<keyword evidence="6" id="KW-0472">Membrane</keyword>
<comment type="caution">
    <text evidence="8">The sequence shown here is derived from an EMBL/GenBank/DDBJ whole genome shotgun (WGS) entry which is preliminary data.</text>
</comment>
<dbReference type="GO" id="GO:0016020">
    <property type="term" value="C:membrane"/>
    <property type="evidence" value="ECO:0007669"/>
    <property type="project" value="TreeGrafter"/>
</dbReference>
<dbReference type="InterPro" id="IPR001199">
    <property type="entry name" value="Cyt_B5-like_heme/steroid-bd"/>
</dbReference>
<dbReference type="OrthoDB" id="260091at2759"/>
<dbReference type="GO" id="GO:0042759">
    <property type="term" value="P:long-chain fatty acid biosynthetic process"/>
    <property type="evidence" value="ECO:0007669"/>
    <property type="project" value="UniProtKB-ARBA"/>
</dbReference>
<dbReference type="Pfam" id="PF00487">
    <property type="entry name" value="FA_desaturase"/>
    <property type="match status" value="1"/>
</dbReference>
<feature type="region of interest" description="Disordered" evidence="5">
    <location>
        <begin position="1"/>
        <end position="23"/>
    </location>
</feature>
<keyword evidence="6" id="KW-0812">Transmembrane</keyword>
<dbReference type="InterPro" id="IPR018506">
    <property type="entry name" value="Cyt_B5_heme-BS"/>
</dbReference>
<dbReference type="GO" id="GO:0020037">
    <property type="term" value="F:heme binding"/>
    <property type="evidence" value="ECO:0007669"/>
    <property type="project" value="InterPro"/>
</dbReference>
<dbReference type="AlphaFoldDB" id="A0A830HAP6"/>
<keyword evidence="2" id="KW-0479">Metal-binding</keyword>
<keyword evidence="6" id="KW-1133">Transmembrane helix</keyword>
<accession>A0A830HAP6</accession>
<sequence>MGKGGELHNASSPSTKPPSLPDSVSLALASSSRHLTAIHGVVYDITDFLDEHPGGRQILSLASGRDATFMFDSYHIRTDLVRKVLAKLPVVAGVAPADLEGHAEWDTATKSAVDLALVKPPSQSELYQKLQKRVRDEILKPRQEKNPKLASGRGGLAFDMACVFVAWAACTAAFVLHPTWYTGMAAGWAAAWVGTGIQHTANHGGVGKGFINALLGFGDDIACGGSSLVWRYHHMVSHHVYCNDDVHDMDVFSTTPIFRLDTQQPKLWYHRFQWLYMWAAYSTLWASIQYSDWEAFFKRAVPGVRMHGLTYREQAVFLLGKAVHLALNAALPIYLHGARAWLPAFAAYTLTGSLLLSWFFMVSHNLVPLKPENFGGLSKRDWAAWQIATSATWGGSWASFFTGGLNMQIEHHLFPGLAHNLYPQVSRIVKEECANYKIKYYGYSNLFGITLDLVRCMSFLGTAPDAKPTSKVE</sequence>
<dbReference type="GO" id="GO:0006636">
    <property type="term" value="P:unsaturated fatty acid biosynthetic process"/>
    <property type="evidence" value="ECO:0007669"/>
    <property type="project" value="UniProtKB-ARBA"/>
</dbReference>
<dbReference type="GO" id="GO:0046872">
    <property type="term" value="F:metal ion binding"/>
    <property type="evidence" value="ECO:0007669"/>
    <property type="project" value="UniProtKB-KW"/>
</dbReference>
<feature type="transmembrane region" description="Helical" evidence="6">
    <location>
        <begin position="341"/>
        <end position="361"/>
    </location>
</feature>